<evidence type="ECO:0000256" key="1">
    <source>
        <dbReference type="SAM" id="MobiDB-lite"/>
    </source>
</evidence>
<dbReference type="AlphaFoldDB" id="A0A0F9E167"/>
<gene>
    <name evidence="2" type="ORF">LCGC14_2422950</name>
</gene>
<sequence>MVDINNTTGGKTYPSVTEHSPKEVFEMHEEIDLSERLTGDNLLDPLTFEEGEIDLFIRDNKCGFCGGYLFKMFAEDRKYTAHCPEHGEVYEHTHTSKYKAEEVERNVRVGKNELRQPEKPRSEAEIMTELGF</sequence>
<reference evidence="2" key="1">
    <citation type="journal article" date="2015" name="Nature">
        <title>Complex archaea that bridge the gap between prokaryotes and eukaryotes.</title>
        <authorList>
            <person name="Spang A."/>
            <person name="Saw J.H."/>
            <person name="Jorgensen S.L."/>
            <person name="Zaremba-Niedzwiedzka K."/>
            <person name="Martijn J."/>
            <person name="Lind A.E."/>
            <person name="van Eijk R."/>
            <person name="Schleper C."/>
            <person name="Guy L."/>
            <person name="Ettema T.J."/>
        </authorList>
    </citation>
    <scope>NUCLEOTIDE SEQUENCE</scope>
</reference>
<proteinExistence type="predicted"/>
<feature type="region of interest" description="Disordered" evidence="1">
    <location>
        <begin position="1"/>
        <end position="20"/>
    </location>
</feature>
<dbReference type="EMBL" id="LAZR01036885">
    <property type="protein sequence ID" value="KKL23681.1"/>
    <property type="molecule type" value="Genomic_DNA"/>
</dbReference>
<protein>
    <submittedName>
        <fullName evidence="2">Uncharacterized protein</fullName>
    </submittedName>
</protein>
<accession>A0A0F9E167</accession>
<evidence type="ECO:0000313" key="2">
    <source>
        <dbReference type="EMBL" id="KKL23681.1"/>
    </source>
</evidence>
<feature type="compositionally biased region" description="Polar residues" evidence="1">
    <location>
        <begin position="1"/>
        <end position="18"/>
    </location>
</feature>
<comment type="caution">
    <text evidence="2">The sequence shown here is derived from an EMBL/GenBank/DDBJ whole genome shotgun (WGS) entry which is preliminary data.</text>
</comment>
<organism evidence="2">
    <name type="scientific">marine sediment metagenome</name>
    <dbReference type="NCBI Taxonomy" id="412755"/>
    <lineage>
        <taxon>unclassified sequences</taxon>
        <taxon>metagenomes</taxon>
        <taxon>ecological metagenomes</taxon>
    </lineage>
</organism>
<name>A0A0F9E167_9ZZZZ</name>